<dbReference type="Gene3D" id="3.30.530.20">
    <property type="match status" value="1"/>
</dbReference>
<feature type="signal peptide" evidence="1">
    <location>
        <begin position="1"/>
        <end position="17"/>
    </location>
</feature>
<dbReference type="EMBL" id="JBHLUH010000104">
    <property type="protein sequence ID" value="MFC0534187.1"/>
    <property type="molecule type" value="Genomic_DNA"/>
</dbReference>
<keyword evidence="1" id="KW-0732">Signal</keyword>
<dbReference type="RefSeq" id="WP_377262736.1">
    <property type="nucleotide sequence ID" value="NZ_JBHLUH010000104.1"/>
</dbReference>
<evidence type="ECO:0000256" key="1">
    <source>
        <dbReference type="SAM" id="SignalP"/>
    </source>
</evidence>
<proteinExistence type="predicted"/>
<comment type="caution">
    <text evidence="2">The sequence shown here is derived from an EMBL/GenBank/DDBJ whole genome shotgun (WGS) entry which is preliminary data.</text>
</comment>
<feature type="chain" id="PRO_5045140539" evidence="1">
    <location>
        <begin position="18"/>
        <end position="157"/>
    </location>
</feature>
<dbReference type="InterPro" id="IPR023393">
    <property type="entry name" value="START-like_dom_sf"/>
</dbReference>
<sequence length="157" mass="17210">MSLLRGAFMGAVGAASAAVVGSVLAARSRERRVEDEVRWHVLTVYKPLDEMRAAQLPQPLVELGDAVEIRLRPAAGKRGTEIAVRLREGEPSGLSSMAATLSDQDPRHAVRRALREARSIIETGEVLKPDPRPSSRRTVLNRPIEYATSHGREEGRL</sequence>
<protein>
    <submittedName>
        <fullName evidence="2">Uncharacterized protein</fullName>
    </submittedName>
</protein>
<organism evidence="2 3">
    <name type="scientific">Phytohabitans kaempferiae</name>
    <dbReference type="NCBI Taxonomy" id="1620943"/>
    <lineage>
        <taxon>Bacteria</taxon>
        <taxon>Bacillati</taxon>
        <taxon>Actinomycetota</taxon>
        <taxon>Actinomycetes</taxon>
        <taxon>Micromonosporales</taxon>
        <taxon>Micromonosporaceae</taxon>
    </lineage>
</organism>
<gene>
    <name evidence="2" type="ORF">ACFFIA_42025</name>
</gene>
<evidence type="ECO:0000313" key="2">
    <source>
        <dbReference type="EMBL" id="MFC0534187.1"/>
    </source>
</evidence>
<evidence type="ECO:0000313" key="3">
    <source>
        <dbReference type="Proteomes" id="UP001589867"/>
    </source>
</evidence>
<keyword evidence="3" id="KW-1185">Reference proteome</keyword>
<accession>A0ABV6MHI4</accession>
<dbReference type="Proteomes" id="UP001589867">
    <property type="component" value="Unassembled WGS sequence"/>
</dbReference>
<reference evidence="2 3" key="1">
    <citation type="submission" date="2024-09" db="EMBL/GenBank/DDBJ databases">
        <authorList>
            <person name="Sun Q."/>
            <person name="Mori K."/>
        </authorList>
    </citation>
    <scope>NUCLEOTIDE SEQUENCE [LARGE SCALE GENOMIC DNA]</scope>
    <source>
        <strain evidence="2 3">TBRC 3947</strain>
    </source>
</reference>
<name>A0ABV6MHI4_9ACTN</name>